<dbReference type="InterPro" id="IPR014760">
    <property type="entry name" value="Serum_albumin_N"/>
</dbReference>
<organism evidence="3 4">
    <name type="scientific">Scyliorhinus torazame</name>
    <name type="common">Cloudy catshark</name>
    <name type="synonym">Catulus torazame</name>
    <dbReference type="NCBI Taxonomy" id="75743"/>
    <lineage>
        <taxon>Eukaryota</taxon>
        <taxon>Metazoa</taxon>
        <taxon>Chordata</taxon>
        <taxon>Craniata</taxon>
        <taxon>Vertebrata</taxon>
        <taxon>Chondrichthyes</taxon>
        <taxon>Elasmobranchii</taxon>
        <taxon>Galeomorphii</taxon>
        <taxon>Galeoidea</taxon>
        <taxon>Carcharhiniformes</taxon>
        <taxon>Scyliorhinidae</taxon>
        <taxon>Scyliorhinus</taxon>
    </lineage>
</organism>
<evidence type="ECO:0000313" key="3">
    <source>
        <dbReference type="EMBL" id="GCB63168.1"/>
    </source>
</evidence>
<feature type="compositionally biased region" description="Low complexity" evidence="1">
    <location>
        <begin position="74"/>
        <end position="92"/>
    </location>
</feature>
<dbReference type="InterPro" id="IPR000048">
    <property type="entry name" value="IQ_motif_EF-hand-BS"/>
</dbReference>
<dbReference type="Proteomes" id="UP000288216">
    <property type="component" value="Unassembled WGS sequence"/>
</dbReference>
<dbReference type="STRING" id="75743.A0A401NQJ7"/>
<name>A0A401NQJ7_SCYTO</name>
<dbReference type="CDD" id="cd23767">
    <property type="entry name" value="IQCD"/>
    <property type="match status" value="1"/>
</dbReference>
<keyword evidence="4" id="KW-1185">Reference proteome</keyword>
<evidence type="ECO:0000256" key="1">
    <source>
        <dbReference type="SAM" id="MobiDB-lite"/>
    </source>
</evidence>
<feature type="region of interest" description="Disordered" evidence="1">
    <location>
        <begin position="38"/>
        <end position="141"/>
    </location>
</feature>
<dbReference type="OrthoDB" id="9950047at2759"/>
<sequence length="141" mass="14630">MDCCTADKEETCVKHEEEDILDIPLDDEEANAAAAKIQASFRGHMTRKKLKGGEKEESEQKADGTLECEEDVSAEAPEAAGTTAGNSGTADAAKGEDQSGVNEEAKEGASVNGEQSETAPEDGGKASEEVEGEAEAAAPEQ</sequence>
<dbReference type="PANTHER" id="PTHR10699">
    <property type="entry name" value="NEUROMODULIN"/>
    <property type="match status" value="1"/>
</dbReference>
<dbReference type="GO" id="GO:0005516">
    <property type="term" value="F:calmodulin binding"/>
    <property type="evidence" value="ECO:0007669"/>
    <property type="project" value="TreeGrafter"/>
</dbReference>
<dbReference type="EMBL" id="BFAA01000018">
    <property type="protein sequence ID" value="GCB63168.1"/>
    <property type="molecule type" value="Genomic_DNA"/>
</dbReference>
<feature type="domain" description="Albumin" evidence="2">
    <location>
        <begin position="1"/>
        <end position="22"/>
    </location>
</feature>
<accession>A0A401NQJ7</accession>
<dbReference type="AlphaFoldDB" id="A0A401NQJ7"/>
<reference evidence="3 4" key="1">
    <citation type="journal article" date="2018" name="Nat. Ecol. Evol.">
        <title>Shark genomes provide insights into elasmobranch evolution and the origin of vertebrates.</title>
        <authorList>
            <person name="Hara Y"/>
            <person name="Yamaguchi K"/>
            <person name="Onimaru K"/>
            <person name="Kadota M"/>
            <person name="Koyanagi M"/>
            <person name="Keeley SD"/>
            <person name="Tatsumi K"/>
            <person name="Tanaka K"/>
            <person name="Motone F"/>
            <person name="Kageyama Y"/>
            <person name="Nozu R"/>
            <person name="Adachi N"/>
            <person name="Nishimura O"/>
            <person name="Nakagawa R"/>
            <person name="Tanegashima C"/>
            <person name="Kiyatake I"/>
            <person name="Matsumoto R"/>
            <person name="Murakumo K"/>
            <person name="Nishida K"/>
            <person name="Terakita A"/>
            <person name="Kuratani S"/>
            <person name="Sato K"/>
            <person name="Hyodo S Kuraku.S."/>
        </authorList>
    </citation>
    <scope>NUCLEOTIDE SEQUENCE [LARGE SCALE GENOMIC DNA]</scope>
</reference>
<dbReference type="PANTHER" id="PTHR10699:SF16">
    <property type="entry name" value="SPERM SURFACE PROTEIN SP17"/>
    <property type="match status" value="1"/>
</dbReference>
<feature type="compositionally biased region" description="Basic and acidic residues" evidence="1">
    <location>
        <begin position="51"/>
        <end position="64"/>
    </location>
</feature>
<proteinExistence type="predicted"/>
<protein>
    <recommendedName>
        <fullName evidence="2">Albumin domain-containing protein</fullName>
    </recommendedName>
</protein>
<dbReference type="GO" id="GO:0005615">
    <property type="term" value="C:extracellular space"/>
    <property type="evidence" value="ECO:0007669"/>
    <property type="project" value="InterPro"/>
</dbReference>
<gene>
    <name evidence="3" type="ORF">scyTo_0000119</name>
</gene>
<dbReference type="Gene3D" id="1.20.5.190">
    <property type="match status" value="1"/>
</dbReference>
<evidence type="ECO:0000313" key="4">
    <source>
        <dbReference type="Proteomes" id="UP000288216"/>
    </source>
</evidence>
<dbReference type="PROSITE" id="PS50096">
    <property type="entry name" value="IQ"/>
    <property type="match status" value="1"/>
</dbReference>
<feature type="compositionally biased region" description="Basic and acidic residues" evidence="1">
    <location>
        <begin position="93"/>
        <end position="107"/>
    </location>
</feature>
<comment type="caution">
    <text evidence="3">The sequence shown here is derived from an EMBL/GenBank/DDBJ whole genome shotgun (WGS) entry which is preliminary data.</text>
</comment>
<evidence type="ECO:0000259" key="2">
    <source>
        <dbReference type="PROSITE" id="PS51438"/>
    </source>
</evidence>
<dbReference type="OMA" id="CCTADKE"/>
<dbReference type="Pfam" id="PF00612">
    <property type="entry name" value="IQ"/>
    <property type="match status" value="1"/>
</dbReference>
<dbReference type="SMART" id="SM00015">
    <property type="entry name" value="IQ"/>
    <property type="match status" value="1"/>
</dbReference>
<dbReference type="PROSITE" id="PS51438">
    <property type="entry name" value="ALBUMIN_2"/>
    <property type="match status" value="1"/>
</dbReference>